<feature type="transmembrane region" description="Helical" evidence="1">
    <location>
        <begin position="46"/>
        <end position="79"/>
    </location>
</feature>
<dbReference type="AlphaFoldDB" id="A0A131Z8L8"/>
<feature type="non-terminal residue" evidence="2">
    <location>
        <position position="1"/>
    </location>
</feature>
<protein>
    <submittedName>
        <fullName evidence="2">Uncharacterized protein</fullName>
    </submittedName>
</protein>
<feature type="transmembrane region" description="Helical" evidence="1">
    <location>
        <begin position="99"/>
        <end position="126"/>
    </location>
</feature>
<reference evidence="2" key="1">
    <citation type="journal article" date="2016" name="Ticks Tick Borne Dis.">
        <title>De novo assembly and annotation of the salivary gland transcriptome of Rhipicephalus appendiculatus male and female ticks during blood feeding.</title>
        <authorList>
            <person name="de Castro M.H."/>
            <person name="de Klerk D."/>
            <person name="Pienaar R."/>
            <person name="Latif A.A."/>
            <person name="Rees D.J."/>
            <person name="Mans B.J."/>
        </authorList>
    </citation>
    <scope>NUCLEOTIDE SEQUENCE</scope>
    <source>
        <tissue evidence="2">Salivary glands</tissue>
    </source>
</reference>
<name>A0A131Z8L8_RHIAP</name>
<keyword evidence="1" id="KW-0812">Transmembrane</keyword>
<sequence length="131" mass="14580">LRTSGAKPEGSAELGSLLCFSLAFSFFLVLFSSFSSFSLYFYFSSYLLFLACFLPIFIPGLCCHVSLATVVMSPLYTIIKAPEEQDDFSLVRVHAQYATVGYAICGFGCINIATRVPYYTFAVFGLRPQRR</sequence>
<evidence type="ECO:0000256" key="1">
    <source>
        <dbReference type="SAM" id="Phobius"/>
    </source>
</evidence>
<accession>A0A131Z8L8</accession>
<evidence type="ECO:0000313" key="2">
    <source>
        <dbReference type="EMBL" id="JAP87699.1"/>
    </source>
</evidence>
<keyword evidence="1" id="KW-0472">Membrane</keyword>
<organism evidence="2">
    <name type="scientific">Rhipicephalus appendiculatus</name>
    <name type="common">Brown ear tick</name>
    <dbReference type="NCBI Taxonomy" id="34631"/>
    <lineage>
        <taxon>Eukaryota</taxon>
        <taxon>Metazoa</taxon>
        <taxon>Ecdysozoa</taxon>
        <taxon>Arthropoda</taxon>
        <taxon>Chelicerata</taxon>
        <taxon>Arachnida</taxon>
        <taxon>Acari</taxon>
        <taxon>Parasitiformes</taxon>
        <taxon>Ixodida</taxon>
        <taxon>Ixodoidea</taxon>
        <taxon>Ixodidae</taxon>
        <taxon>Rhipicephalinae</taxon>
        <taxon>Rhipicephalus</taxon>
        <taxon>Rhipicephalus</taxon>
    </lineage>
</organism>
<dbReference type="EMBL" id="GEDV01000858">
    <property type="protein sequence ID" value="JAP87699.1"/>
    <property type="molecule type" value="Transcribed_RNA"/>
</dbReference>
<proteinExistence type="predicted"/>
<keyword evidence="1" id="KW-1133">Transmembrane helix</keyword>
<feature type="transmembrane region" description="Helical" evidence="1">
    <location>
        <begin position="14"/>
        <end position="34"/>
    </location>
</feature>